<dbReference type="RefSeq" id="WP_363797422.1">
    <property type="nucleotide sequence ID" value="NZ_CP159925.1"/>
</dbReference>
<protein>
    <submittedName>
        <fullName evidence="1">Uncharacterized protein</fullName>
    </submittedName>
</protein>
<gene>
    <name evidence="1" type="ORF">ABU614_19740</name>
</gene>
<organism evidence="1">
    <name type="scientific">Lysobacter firmicutimachus</name>
    <dbReference type="NCBI Taxonomy" id="1792846"/>
    <lineage>
        <taxon>Bacteria</taxon>
        <taxon>Pseudomonadati</taxon>
        <taxon>Pseudomonadota</taxon>
        <taxon>Gammaproteobacteria</taxon>
        <taxon>Lysobacterales</taxon>
        <taxon>Lysobacteraceae</taxon>
        <taxon>Lysobacter</taxon>
    </lineage>
</organism>
<proteinExistence type="predicted"/>
<name>A0AAU8MQP9_9GAMM</name>
<reference evidence="1" key="1">
    <citation type="submission" date="2024-06" db="EMBL/GenBank/DDBJ databases">
        <authorList>
            <person name="Li S."/>
        </authorList>
    </citation>
    <scope>NUCLEOTIDE SEQUENCE</scope>
    <source>
        <strain evidence="1">SR10</strain>
    </source>
</reference>
<accession>A0AAU8MQP9</accession>
<evidence type="ECO:0000313" key="1">
    <source>
        <dbReference type="EMBL" id="XCO74583.1"/>
    </source>
</evidence>
<dbReference type="AlphaFoldDB" id="A0AAU8MQP9"/>
<dbReference type="EMBL" id="CP159925">
    <property type="protein sequence ID" value="XCO74583.1"/>
    <property type="molecule type" value="Genomic_DNA"/>
</dbReference>
<sequence length="134" mass="15795">MPITSEVQAKIDALEDEELKAKVIRALTGPGIRRASDEDIYELIVTDYVLAKQEQARLKQWKDDEVLAFIQYFKEKKPKDYAEFLRQEKEFNEIDTALTWDVRRLIWDWMPDLSSADCSGLFRKLRHHARSSFS</sequence>